<gene>
    <name evidence="2" type="ORF">GCM10007304_37420</name>
</gene>
<keyword evidence="3" id="KW-1185">Reference proteome</keyword>
<dbReference type="PANTHER" id="PTHR12126:SF11">
    <property type="entry name" value="NADH DEHYDROGENASE [UBIQUINONE] 1 ALPHA SUBCOMPLEX SUBUNIT 9, MITOCHONDRIAL"/>
    <property type="match status" value="1"/>
</dbReference>
<dbReference type="InterPro" id="IPR036291">
    <property type="entry name" value="NAD(P)-bd_dom_sf"/>
</dbReference>
<proteinExistence type="predicted"/>
<name>A0A917G2P5_9NOCA</name>
<reference evidence="2" key="1">
    <citation type="journal article" date="2014" name="Int. J. Syst. Evol. Microbiol.">
        <title>Complete genome sequence of Corynebacterium casei LMG S-19264T (=DSM 44701T), isolated from a smear-ripened cheese.</title>
        <authorList>
            <consortium name="US DOE Joint Genome Institute (JGI-PGF)"/>
            <person name="Walter F."/>
            <person name="Albersmeier A."/>
            <person name="Kalinowski J."/>
            <person name="Ruckert C."/>
        </authorList>
    </citation>
    <scope>NUCLEOTIDE SEQUENCE</scope>
    <source>
        <strain evidence="2">CCM 7905</strain>
    </source>
</reference>
<protein>
    <recommendedName>
        <fullName evidence="1">NAD(P)-binding domain-containing protein</fullName>
    </recommendedName>
</protein>
<accession>A0A917G2P5</accession>
<comment type="caution">
    <text evidence="2">The sequence shown here is derived from an EMBL/GenBank/DDBJ whole genome shotgun (WGS) entry which is preliminary data.</text>
</comment>
<dbReference type="Pfam" id="PF13460">
    <property type="entry name" value="NAD_binding_10"/>
    <property type="match status" value="1"/>
</dbReference>
<evidence type="ECO:0000313" key="2">
    <source>
        <dbReference type="EMBL" id="GGG20038.1"/>
    </source>
</evidence>
<dbReference type="GO" id="GO:0044877">
    <property type="term" value="F:protein-containing complex binding"/>
    <property type="evidence" value="ECO:0007669"/>
    <property type="project" value="TreeGrafter"/>
</dbReference>
<sequence>MRVLVTGSTGYIGSRLIPILLDRGHDIVAAMRDPKKKNNFAWGDRVETTHFDLDDHDSFDDATVGVDAVVYLVHSMDEGDFVTKDREAAERLARAAEKNSVGRIVYLSGTVPDDGTALSDHIKSRLQVEEAFDAGAVDSTALRAAIILGSGSTSFELVRRMSERLPVTPIPTWMKRKVQPIAVADVLTVIAEALGPTAKPGSFDIGGTEVLTYPELLKTYAQVAGLRRPQVSIPFLPTALVGRSVAAITRMPKGTVVSLVESLEHDMVVRRGNAAIDVFGIEKPIALTEALARAITVRSGNGTESDVDPLAAADTDPVWAGGVVSIESGKVEHRPAGLISRALLGATRR</sequence>
<reference evidence="2" key="2">
    <citation type="submission" date="2020-09" db="EMBL/GenBank/DDBJ databases">
        <authorList>
            <person name="Sun Q."/>
            <person name="Sedlacek I."/>
        </authorList>
    </citation>
    <scope>NUCLEOTIDE SEQUENCE</scope>
    <source>
        <strain evidence="2">CCM 7905</strain>
    </source>
</reference>
<feature type="domain" description="NAD(P)-binding" evidence="1">
    <location>
        <begin position="7"/>
        <end position="146"/>
    </location>
</feature>
<dbReference type="EMBL" id="BMCU01000004">
    <property type="protein sequence ID" value="GGG20038.1"/>
    <property type="molecule type" value="Genomic_DNA"/>
</dbReference>
<evidence type="ECO:0000313" key="3">
    <source>
        <dbReference type="Proteomes" id="UP000654257"/>
    </source>
</evidence>
<organism evidence="2 3">
    <name type="scientific">Rhodococcoides trifolii</name>
    <dbReference type="NCBI Taxonomy" id="908250"/>
    <lineage>
        <taxon>Bacteria</taxon>
        <taxon>Bacillati</taxon>
        <taxon>Actinomycetota</taxon>
        <taxon>Actinomycetes</taxon>
        <taxon>Mycobacteriales</taxon>
        <taxon>Nocardiaceae</taxon>
        <taxon>Rhodococcoides</taxon>
    </lineage>
</organism>
<dbReference type="RefSeq" id="WP_188546406.1">
    <property type="nucleotide sequence ID" value="NZ_BMCU01000004.1"/>
</dbReference>
<dbReference type="PANTHER" id="PTHR12126">
    <property type="entry name" value="NADH-UBIQUINONE OXIDOREDUCTASE 39 KDA SUBUNIT-RELATED"/>
    <property type="match status" value="1"/>
</dbReference>
<dbReference type="Proteomes" id="UP000654257">
    <property type="component" value="Unassembled WGS sequence"/>
</dbReference>
<dbReference type="InterPro" id="IPR016040">
    <property type="entry name" value="NAD(P)-bd_dom"/>
</dbReference>
<dbReference type="InterPro" id="IPR051207">
    <property type="entry name" value="ComplexI_NDUFA9_subunit"/>
</dbReference>
<dbReference type="Gene3D" id="3.40.50.720">
    <property type="entry name" value="NAD(P)-binding Rossmann-like Domain"/>
    <property type="match status" value="1"/>
</dbReference>
<evidence type="ECO:0000259" key="1">
    <source>
        <dbReference type="Pfam" id="PF13460"/>
    </source>
</evidence>
<dbReference type="SUPFAM" id="SSF51735">
    <property type="entry name" value="NAD(P)-binding Rossmann-fold domains"/>
    <property type="match status" value="1"/>
</dbReference>
<dbReference type="AlphaFoldDB" id="A0A917G2P5"/>